<dbReference type="STRING" id="105984.A0A427Y1G2"/>
<evidence type="ECO:0000313" key="7">
    <source>
        <dbReference type="EMBL" id="RSH84994.1"/>
    </source>
</evidence>
<dbReference type="Gene3D" id="3.20.20.100">
    <property type="entry name" value="NADP-dependent oxidoreductase domain"/>
    <property type="match status" value="1"/>
</dbReference>
<dbReference type="GeneID" id="39591112"/>
<protein>
    <submittedName>
        <fullName evidence="7">NAD(P)H-dependent D-xylose reductase (XR)</fullName>
    </submittedName>
</protein>
<organism evidence="7 8">
    <name type="scientific">Apiotrichum porosum</name>
    <dbReference type="NCBI Taxonomy" id="105984"/>
    <lineage>
        <taxon>Eukaryota</taxon>
        <taxon>Fungi</taxon>
        <taxon>Dikarya</taxon>
        <taxon>Basidiomycota</taxon>
        <taxon>Agaricomycotina</taxon>
        <taxon>Tremellomycetes</taxon>
        <taxon>Trichosporonales</taxon>
        <taxon>Trichosporonaceae</taxon>
        <taxon>Apiotrichum</taxon>
    </lineage>
</organism>
<evidence type="ECO:0000256" key="2">
    <source>
        <dbReference type="ARBA" id="ARBA00023002"/>
    </source>
</evidence>
<dbReference type="Proteomes" id="UP000279236">
    <property type="component" value="Unassembled WGS sequence"/>
</dbReference>
<evidence type="ECO:0000259" key="6">
    <source>
        <dbReference type="Pfam" id="PF00248"/>
    </source>
</evidence>
<evidence type="ECO:0000256" key="5">
    <source>
        <dbReference type="PIRSR" id="PIRSR000097-3"/>
    </source>
</evidence>
<name>A0A427Y1G2_9TREE</name>
<accession>A0A427Y1G2</accession>
<dbReference type="PIRSF" id="PIRSF000097">
    <property type="entry name" value="AKR"/>
    <property type="match status" value="1"/>
</dbReference>
<keyword evidence="2" id="KW-0560">Oxidoreductase</keyword>
<evidence type="ECO:0000256" key="4">
    <source>
        <dbReference type="PIRSR" id="PIRSR000097-2"/>
    </source>
</evidence>
<dbReference type="InterPro" id="IPR023210">
    <property type="entry name" value="NADP_OxRdtase_dom"/>
</dbReference>
<dbReference type="InterPro" id="IPR018170">
    <property type="entry name" value="Aldo/ket_reductase_CS"/>
</dbReference>
<feature type="binding site" evidence="4">
    <location>
        <position position="113"/>
    </location>
    <ligand>
        <name>substrate</name>
    </ligand>
</feature>
<dbReference type="PROSITE" id="PS00062">
    <property type="entry name" value="ALDOKETO_REDUCTASE_2"/>
    <property type="match status" value="1"/>
</dbReference>
<comment type="similarity">
    <text evidence="1">Belongs to the aldo/keto reductase family.</text>
</comment>
<reference evidence="7 8" key="1">
    <citation type="submission" date="2018-11" db="EMBL/GenBank/DDBJ databases">
        <title>Genome sequence of Apiotrichum porosum DSM 27194.</title>
        <authorList>
            <person name="Aliyu H."/>
            <person name="Gorte O."/>
            <person name="Ochsenreither K."/>
        </authorList>
    </citation>
    <scope>NUCLEOTIDE SEQUENCE [LARGE SCALE GENOMIC DNA]</scope>
    <source>
        <strain evidence="7 8">DSM 27194</strain>
    </source>
</reference>
<dbReference type="Pfam" id="PF00248">
    <property type="entry name" value="Aldo_ket_red"/>
    <property type="match status" value="1"/>
</dbReference>
<dbReference type="PRINTS" id="PR00069">
    <property type="entry name" value="ALDKETRDTASE"/>
</dbReference>
<evidence type="ECO:0000313" key="8">
    <source>
        <dbReference type="Proteomes" id="UP000279236"/>
    </source>
</evidence>
<evidence type="ECO:0000256" key="3">
    <source>
        <dbReference type="PIRSR" id="PIRSR000097-1"/>
    </source>
</evidence>
<dbReference type="SUPFAM" id="SSF51430">
    <property type="entry name" value="NAD(P)-linked oxidoreductase"/>
    <property type="match status" value="1"/>
</dbReference>
<feature type="domain" description="NADP-dependent oxidoreductase" evidence="6">
    <location>
        <begin position="23"/>
        <end position="305"/>
    </location>
</feature>
<dbReference type="OrthoDB" id="416253at2759"/>
<keyword evidence="8" id="KW-1185">Reference proteome</keyword>
<proteinExistence type="inferred from homology"/>
<dbReference type="EMBL" id="RSCE01000003">
    <property type="protein sequence ID" value="RSH84994.1"/>
    <property type="molecule type" value="Genomic_DNA"/>
</dbReference>
<dbReference type="FunFam" id="3.20.20.100:FF:000007">
    <property type="entry name" value="NAD(P)H-dependent D-xylose reductase xyl1"/>
    <property type="match status" value="1"/>
</dbReference>
<dbReference type="InterPro" id="IPR020471">
    <property type="entry name" value="AKR"/>
</dbReference>
<dbReference type="PANTHER" id="PTHR11732">
    <property type="entry name" value="ALDO/KETO REDUCTASE"/>
    <property type="match status" value="1"/>
</dbReference>
<feature type="active site" description="Proton donor" evidence="3">
    <location>
        <position position="51"/>
    </location>
</feature>
<comment type="caution">
    <text evidence="7">The sequence shown here is derived from an EMBL/GenBank/DDBJ whole genome shotgun (WGS) entry which is preliminary data.</text>
</comment>
<dbReference type="RefSeq" id="XP_028478442.1">
    <property type="nucleotide sequence ID" value="XM_028621990.1"/>
</dbReference>
<dbReference type="AlphaFoldDB" id="A0A427Y1G2"/>
<evidence type="ECO:0000256" key="1">
    <source>
        <dbReference type="ARBA" id="ARBA00007905"/>
    </source>
</evidence>
<dbReference type="InterPro" id="IPR036812">
    <property type="entry name" value="NAD(P)_OxRdtase_dom_sf"/>
</dbReference>
<dbReference type="PROSITE" id="PS00798">
    <property type="entry name" value="ALDOKETO_REDUCTASE_1"/>
    <property type="match status" value="1"/>
</dbReference>
<gene>
    <name evidence="7" type="primary">XYL1</name>
    <name evidence="7" type="ORF">EHS24_006569</name>
</gene>
<sequence length="322" mass="35593">MASTPTVKLASGDAMPLTGLGLWKVPRDVAADQVYNAIKAGYRLLDGAADYANEKECGQGLARALKEGIVKREEVFIVSKLWNTNHAAKHVEPACRKSLSDWGVEYFDLYLIHMPIPLAYVDPAVREFPGWTVSGKDGDETRTERSPVHLTWGAMEECHAKGLARNIGVSNFVSALIIDLICYAKVHPAVLQIEMHPYFVQQGMIDVCKAYNIHMMAYSSFGPQSWIELDHPASKTLPSLLTLDTVADIAAKHKATTAQVLLRWATQRGITVIPKSSNPQRLKENLDNSTFDLTEDEIKAISDLDRKFRIAAGSDAKINIFA</sequence>
<dbReference type="GO" id="GO:0016491">
    <property type="term" value="F:oxidoreductase activity"/>
    <property type="evidence" value="ECO:0007669"/>
    <property type="project" value="UniProtKB-KW"/>
</dbReference>
<feature type="site" description="Lowers pKa of active site Tyr" evidence="5">
    <location>
        <position position="80"/>
    </location>
</feature>